<dbReference type="InterPro" id="IPR006120">
    <property type="entry name" value="Resolvase_HTH_dom"/>
</dbReference>
<dbReference type="AlphaFoldDB" id="A0A9X2D678"/>
<evidence type="ECO:0000313" key="4">
    <source>
        <dbReference type="Proteomes" id="UP001139485"/>
    </source>
</evidence>
<feature type="domain" description="Resolvase HTH" evidence="2">
    <location>
        <begin position="134"/>
        <end position="172"/>
    </location>
</feature>
<gene>
    <name evidence="3" type="ORF">M8330_05805</name>
</gene>
<keyword evidence="4" id="KW-1185">Reference proteome</keyword>
<protein>
    <submittedName>
        <fullName evidence="3">Helix-turn-helix domain-containing protein</fullName>
    </submittedName>
</protein>
<reference evidence="3" key="1">
    <citation type="submission" date="2022-05" db="EMBL/GenBank/DDBJ databases">
        <authorList>
            <person name="Tuo L."/>
        </authorList>
    </citation>
    <scope>NUCLEOTIDE SEQUENCE</scope>
    <source>
        <strain evidence="3">BSK12Z-4</strain>
    </source>
</reference>
<dbReference type="GO" id="GO:0000150">
    <property type="term" value="F:DNA strand exchange activity"/>
    <property type="evidence" value="ECO:0007669"/>
    <property type="project" value="InterPro"/>
</dbReference>
<name>A0A9X2D678_9ACTN</name>
<evidence type="ECO:0000256" key="1">
    <source>
        <dbReference type="SAM" id="MobiDB-lite"/>
    </source>
</evidence>
<dbReference type="GO" id="GO:0003677">
    <property type="term" value="F:DNA binding"/>
    <property type="evidence" value="ECO:0007669"/>
    <property type="project" value="InterPro"/>
</dbReference>
<dbReference type="Proteomes" id="UP001139485">
    <property type="component" value="Unassembled WGS sequence"/>
</dbReference>
<dbReference type="Gene3D" id="1.10.10.60">
    <property type="entry name" value="Homeodomain-like"/>
    <property type="match status" value="2"/>
</dbReference>
<dbReference type="Pfam" id="PF02796">
    <property type="entry name" value="HTH_7"/>
    <property type="match status" value="1"/>
</dbReference>
<dbReference type="EMBL" id="JAMOIL010000006">
    <property type="protein sequence ID" value="MCM0619805.1"/>
    <property type="molecule type" value="Genomic_DNA"/>
</dbReference>
<evidence type="ECO:0000259" key="2">
    <source>
        <dbReference type="Pfam" id="PF02796"/>
    </source>
</evidence>
<dbReference type="RefSeq" id="WP_250826555.1">
    <property type="nucleotide sequence ID" value="NZ_JAMOIL010000006.1"/>
</dbReference>
<organism evidence="3 4">
    <name type="scientific">Nocardioides bruguierae</name>
    <dbReference type="NCBI Taxonomy" id="2945102"/>
    <lineage>
        <taxon>Bacteria</taxon>
        <taxon>Bacillati</taxon>
        <taxon>Actinomycetota</taxon>
        <taxon>Actinomycetes</taxon>
        <taxon>Propionibacteriales</taxon>
        <taxon>Nocardioidaceae</taxon>
        <taxon>Nocardioides</taxon>
    </lineage>
</organism>
<feature type="region of interest" description="Disordered" evidence="1">
    <location>
        <begin position="45"/>
        <end position="82"/>
    </location>
</feature>
<sequence length="241" mass="26165">MPTTPMLRDPAGRVLGLDFDALAPLCTLCHRRSGTVDTETGICGPCASPIAPNATTGPKQAPARRREPSARTPKKSLPRGERDAEVIRRYQAGETVPTIATAMQHTPATIRRVLRASGVELVDGRTRRAQNKPSASRDPEIAAQVRRLYEQGHTQKQVADEVGLSEPTVLKIMRLHDIPRRPTAPPDNTKITDAQRQEIATRYAAGESAGRIAPDYGITAPTVYDALRRLGVPTRSKGARS</sequence>
<comment type="caution">
    <text evidence="3">The sequence shown here is derived from an EMBL/GenBank/DDBJ whole genome shotgun (WGS) entry which is preliminary data.</text>
</comment>
<evidence type="ECO:0000313" key="3">
    <source>
        <dbReference type="EMBL" id="MCM0619805.1"/>
    </source>
</evidence>
<accession>A0A9X2D678</accession>
<dbReference type="SUPFAM" id="SSF109709">
    <property type="entry name" value="KorB DNA-binding domain-like"/>
    <property type="match status" value="1"/>
</dbReference>
<proteinExistence type="predicted"/>